<sequence length="294" mass="32456">MDKLRCMEVLVAVVECGSFSAAATELSISAVMVGKYIAQLEQQLGMRLIERTTRKQALTSAGISYFAQCKQILEQVREAECSLESMQQQAQGVLRVSAPVNLGSTFIAPLIADYLRQYPLVKLELLLSNTRVDLIEDGFDLAIRTGALRDDGVVARPLLAYRMQMCASPAYLAENGIPQHPSDLFRHHVLTHLVWGQRNEWPNLVLADGLVWPCKSRFATNDSQALRQAALHGAGIVYQPEVVLADDIRRGDLLPILEKFLPPAQAVHLIYLPNARPRPTLSSLVEFLLAAAGD</sequence>
<evidence type="ECO:0000256" key="4">
    <source>
        <dbReference type="ARBA" id="ARBA00023163"/>
    </source>
</evidence>
<dbReference type="Gene3D" id="1.10.10.10">
    <property type="entry name" value="Winged helix-like DNA-binding domain superfamily/Winged helix DNA-binding domain"/>
    <property type="match status" value="1"/>
</dbReference>
<dbReference type="GO" id="GO:0006351">
    <property type="term" value="P:DNA-templated transcription"/>
    <property type="evidence" value="ECO:0007669"/>
    <property type="project" value="TreeGrafter"/>
</dbReference>
<dbReference type="GO" id="GO:0043565">
    <property type="term" value="F:sequence-specific DNA binding"/>
    <property type="evidence" value="ECO:0007669"/>
    <property type="project" value="TreeGrafter"/>
</dbReference>
<dbReference type="InterPro" id="IPR000847">
    <property type="entry name" value="LysR_HTH_N"/>
</dbReference>
<dbReference type="SUPFAM" id="SSF46785">
    <property type="entry name" value="Winged helix' DNA-binding domain"/>
    <property type="match status" value="1"/>
</dbReference>
<dbReference type="SUPFAM" id="SSF53850">
    <property type="entry name" value="Periplasmic binding protein-like II"/>
    <property type="match status" value="1"/>
</dbReference>
<evidence type="ECO:0000256" key="3">
    <source>
        <dbReference type="ARBA" id="ARBA00023125"/>
    </source>
</evidence>
<dbReference type="Proteomes" id="UP000510822">
    <property type="component" value="Chromosome"/>
</dbReference>
<dbReference type="PANTHER" id="PTHR30537:SF5">
    <property type="entry name" value="HTH-TYPE TRANSCRIPTIONAL ACTIVATOR TTDR-RELATED"/>
    <property type="match status" value="1"/>
</dbReference>
<dbReference type="Pfam" id="PF00126">
    <property type="entry name" value="HTH_1"/>
    <property type="match status" value="1"/>
</dbReference>
<comment type="similarity">
    <text evidence="1">Belongs to the LysR transcriptional regulatory family.</text>
</comment>
<dbReference type="InterPro" id="IPR036388">
    <property type="entry name" value="WH-like_DNA-bd_sf"/>
</dbReference>
<dbReference type="FunFam" id="1.10.10.10:FF:000001">
    <property type="entry name" value="LysR family transcriptional regulator"/>
    <property type="match status" value="1"/>
</dbReference>
<evidence type="ECO:0000313" key="7">
    <source>
        <dbReference type="Proteomes" id="UP000510822"/>
    </source>
</evidence>
<accession>A0A7D5VC55</accession>
<keyword evidence="7" id="KW-1185">Reference proteome</keyword>
<keyword evidence="2" id="KW-0805">Transcription regulation</keyword>
<protein>
    <submittedName>
        <fullName evidence="6">LysR family transcriptional regulator</fullName>
    </submittedName>
</protein>
<feature type="domain" description="HTH lysR-type" evidence="5">
    <location>
        <begin position="1"/>
        <end position="59"/>
    </location>
</feature>
<keyword evidence="3" id="KW-0238">DNA-binding</keyword>
<dbReference type="EMBL" id="CP058952">
    <property type="protein sequence ID" value="QLI83136.1"/>
    <property type="molecule type" value="Genomic_DNA"/>
</dbReference>
<evidence type="ECO:0000259" key="5">
    <source>
        <dbReference type="PROSITE" id="PS50931"/>
    </source>
</evidence>
<evidence type="ECO:0000256" key="1">
    <source>
        <dbReference type="ARBA" id="ARBA00009437"/>
    </source>
</evidence>
<dbReference type="InterPro" id="IPR058163">
    <property type="entry name" value="LysR-type_TF_proteobact-type"/>
</dbReference>
<dbReference type="KEGG" id="cfon:HZU75_00795"/>
<dbReference type="Gene3D" id="3.40.190.290">
    <property type="match status" value="1"/>
</dbReference>
<dbReference type="PANTHER" id="PTHR30537">
    <property type="entry name" value="HTH-TYPE TRANSCRIPTIONAL REGULATOR"/>
    <property type="match status" value="1"/>
</dbReference>
<gene>
    <name evidence="6" type="ORF">HZU75_00795</name>
</gene>
<organism evidence="6 7">
    <name type="scientific">Chitinibacter fontanus</name>
    <dbReference type="NCBI Taxonomy" id="1737446"/>
    <lineage>
        <taxon>Bacteria</taxon>
        <taxon>Pseudomonadati</taxon>
        <taxon>Pseudomonadota</taxon>
        <taxon>Betaproteobacteria</taxon>
        <taxon>Neisseriales</taxon>
        <taxon>Chitinibacteraceae</taxon>
        <taxon>Chitinibacter</taxon>
    </lineage>
</organism>
<dbReference type="InterPro" id="IPR005119">
    <property type="entry name" value="LysR_subst-bd"/>
</dbReference>
<dbReference type="GO" id="GO:0003700">
    <property type="term" value="F:DNA-binding transcription factor activity"/>
    <property type="evidence" value="ECO:0007669"/>
    <property type="project" value="InterPro"/>
</dbReference>
<keyword evidence="4" id="KW-0804">Transcription</keyword>
<dbReference type="PROSITE" id="PS50931">
    <property type="entry name" value="HTH_LYSR"/>
    <property type="match status" value="1"/>
</dbReference>
<evidence type="ECO:0000313" key="6">
    <source>
        <dbReference type="EMBL" id="QLI83136.1"/>
    </source>
</evidence>
<dbReference type="Pfam" id="PF03466">
    <property type="entry name" value="LysR_substrate"/>
    <property type="match status" value="1"/>
</dbReference>
<proteinExistence type="inferred from homology"/>
<dbReference type="AlphaFoldDB" id="A0A7D5VC55"/>
<dbReference type="InterPro" id="IPR036390">
    <property type="entry name" value="WH_DNA-bd_sf"/>
</dbReference>
<evidence type="ECO:0000256" key="2">
    <source>
        <dbReference type="ARBA" id="ARBA00023015"/>
    </source>
</evidence>
<reference evidence="6 7" key="1">
    <citation type="journal article" date="2016" name="Int. J. Syst. Evol. Microbiol.">
        <title>Chitinibacter fontanus sp. nov., isolated from a spring.</title>
        <authorList>
            <person name="Sheu S.Y."/>
            <person name="Li Y.S."/>
            <person name="Young C.C."/>
            <person name="Chen W.M."/>
        </authorList>
    </citation>
    <scope>NUCLEOTIDE SEQUENCE [LARGE SCALE GENOMIC DNA]</scope>
    <source>
        <strain evidence="6 7">STM-7</strain>
    </source>
</reference>
<name>A0A7D5VC55_9NEIS</name>